<keyword evidence="3" id="KW-1185">Reference proteome</keyword>
<accession>A0A9E7GAX9</accession>
<sequence>MILTSCSSRTPVSARKLFIAPPTPTTRSTTSLTSPALFSSPGLSSSGKTSP</sequence>
<protein>
    <submittedName>
        <fullName evidence="2">Uncharacterized protein</fullName>
    </submittedName>
</protein>
<reference evidence="2" key="1">
    <citation type="submission" date="2022-05" db="EMBL/GenBank/DDBJ databases">
        <title>The Musa troglodytarum L. genome provides insights into the mechanism of non-climacteric behaviour and enrichment of carotenoids.</title>
        <authorList>
            <person name="Wang J."/>
        </authorList>
    </citation>
    <scope>NUCLEOTIDE SEQUENCE</scope>
    <source>
        <tissue evidence="2">Leaf</tissue>
    </source>
</reference>
<organism evidence="2 3">
    <name type="scientific">Musa troglodytarum</name>
    <name type="common">fe'i banana</name>
    <dbReference type="NCBI Taxonomy" id="320322"/>
    <lineage>
        <taxon>Eukaryota</taxon>
        <taxon>Viridiplantae</taxon>
        <taxon>Streptophyta</taxon>
        <taxon>Embryophyta</taxon>
        <taxon>Tracheophyta</taxon>
        <taxon>Spermatophyta</taxon>
        <taxon>Magnoliopsida</taxon>
        <taxon>Liliopsida</taxon>
        <taxon>Zingiberales</taxon>
        <taxon>Musaceae</taxon>
        <taxon>Musa</taxon>
    </lineage>
</organism>
<evidence type="ECO:0000256" key="1">
    <source>
        <dbReference type="SAM" id="MobiDB-lite"/>
    </source>
</evidence>
<feature type="compositionally biased region" description="Low complexity" evidence="1">
    <location>
        <begin position="25"/>
        <end position="51"/>
    </location>
</feature>
<dbReference type="EMBL" id="CP097508">
    <property type="protein sequence ID" value="URE12181.1"/>
    <property type="molecule type" value="Genomic_DNA"/>
</dbReference>
<proteinExistence type="predicted"/>
<gene>
    <name evidence="2" type="ORF">MUK42_24358</name>
</gene>
<name>A0A9E7GAX9_9LILI</name>
<dbReference type="Proteomes" id="UP001055439">
    <property type="component" value="Chromosome 6"/>
</dbReference>
<dbReference type="AlphaFoldDB" id="A0A9E7GAX9"/>
<evidence type="ECO:0000313" key="3">
    <source>
        <dbReference type="Proteomes" id="UP001055439"/>
    </source>
</evidence>
<feature type="region of interest" description="Disordered" evidence="1">
    <location>
        <begin position="19"/>
        <end position="51"/>
    </location>
</feature>
<evidence type="ECO:0000313" key="2">
    <source>
        <dbReference type="EMBL" id="URE12181.1"/>
    </source>
</evidence>